<reference evidence="17" key="2">
    <citation type="submission" date="2006-01" db="EMBL/GenBank/DDBJ databases">
        <authorList>
            <person name="Genoscope"/>
        </authorList>
    </citation>
    <scope>NUCLEOTIDE SEQUENCE</scope>
</reference>
<dbReference type="InterPro" id="IPR036420">
    <property type="entry name" value="BRCT_dom_sf"/>
</dbReference>
<comment type="function">
    <text evidence="1 14">DNA ligase that catalyzes the formation of phosphodiester linkages between 5'-phosphoryl and 3'-hydroxyl groups in double-stranded DNA using NAD as a coenzyme and as the energy source for the reaction. It is essential for DNA replication and repair of damaged DNA.</text>
</comment>
<dbReference type="EMBL" id="CP049055">
    <property type="protein sequence ID" value="QII13683.1"/>
    <property type="molecule type" value="Genomic_DNA"/>
</dbReference>
<accession>Q1PX65</accession>
<evidence type="ECO:0000256" key="8">
    <source>
        <dbReference type="ARBA" id="ARBA00022833"/>
    </source>
</evidence>
<feature type="binding site" evidence="14">
    <location>
        <position position="139"/>
    </location>
    <ligand>
        <name>NAD(+)</name>
        <dbReference type="ChEBI" id="CHEBI:57540"/>
    </ligand>
</feature>
<dbReference type="RefSeq" id="WP_164995458.1">
    <property type="nucleotide sequence ID" value="NZ_CP049055.1"/>
</dbReference>
<comment type="cofactor">
    <cofactor evidence="14">
        <name>Mg(2+)</name>
        <dbReference type="ChEBI" id="CHEBI:18420"/>
    </cofactor>
    <cofactor evidence="14">
        <name>Mn(2+)</name>
        <dbReference type="ChEBI" id="CHEBI:29035"/>
    </cofactor>
</comment>
<name>Q1PX65_KUEST</name>
<reference evidence="17" key="1">
    <citation type="journal article" date="2006" name="Nature">
        <title>Deciphering the evolution and metabolism of an anammox bacterium from a community genome.</title>
        <authorList>
            <person name="Strous M."/>
            <person name="Pelletier E."/>
            <person name="Mangenot S."/>
            <person name="Rattei T."/>
            <person name="Lehner A."/>
            <person name="Taylor M.W."/>
            <person name="Horn M."/>
            <person name="Daims H."/>
            <person name="Bartol-Mavel D."/>
            <person name="Wincker P."/>
            <person name="Barbe V."/>
            <person name="Fonknechten N."/>
            <person name="Vallenet D."/>
            <person name="Segurens B."/>
            <person name="Schenowitz-Truong C."/>
            <person name="Medigue C."/>
            <person name="Collingro A."/>
            <person name="Snel B."/>
            <person name="Dutilh B.E."/>
            <person name="OpDenCamp H.J.M."/>
            <person name="vanDerDrift C."/>
            <person name="Cirpus I."/>
            <person name="vanDePas-Schoonen K.T."/>
            <person name="Harhangi H.R."/>
            <person name="vanNiftrik L."/>
            <person name="Schmid M."/>
            <person name="Keltjens J."/>
            <person name="vanDeVossenberg J."/>
            <person name="Kartal B."/>
            <person name="Meier H."/>
            <person name="Frishman D."/>
            <person name="Huynen M.A."/>
            <person name="Mewes H."/>
            <person name="Weissenbach J."/>
            <person name="Jetten M.S.M."/>
            <person name="Wagner M."/>
            <person name="LePaslier D."/>
        </authorList>
    </citation>
    <scope>NUCLEOTIDE SEQUENCE</scope>
</reference>
<dbReference type="InterPro" id="IPR012340">
    <property type="entry name" value="NA-bd_OB-fold"/>
</dbReference>
<keyword evidence="14" id="KW-0464">Manganese</keyword>
<evidence type="ECO:0000256" key="6">
    <source>
        <dbReference type="ARBA" id="ARBA00022723"/>
    </source>
</evidence>
<evidence type="ECO:0000256" key="1">
    <source>
        <dbReference type="ARBA" id="ARBA00004067"/>
    </source>
</evidence>
<evidence type="ECO:0000313" key="19">
    <source>
        <dbReference type="Proteomes" id="UP000501926"/>
    </source>
</evidence>
<dbReference type="NCBIfam" id="NF005932">
    <property type="entry name" value="PRK07956.1"/>
    <property type="match status" value="1"/>
</dbReference>
<dbReference type="InterPro" id="IPR003583">
    <property type="entry name" value="Hlx-hairpin-Hlx_DNA-bd_motif"/>
</dbReference>
<dbReference type="InterPro" id="IPR013839">
    <property type="entry name" value="DNAligase_adenylation"/>
</dbReference>
<keyword evidence="8 14" id="KW-0862">Zinc</keyword>
<dbReference type="EMBL" id="CT573073">
    <property type="protein sequence ID" value="CAJ71826.1"/>
    <property type="molecule type" value="Genomic_DNA"/>
</dbReference>
<dbReference type="SUPFAM" id="SSF50249">
    <property type="entry name" value="Nucleic acid-binding proteins"/>
    <property type="match status" value="1"/>
</dbReference>
<proteinExistence type="inferred from homology"/>
<dbReference type="InterPro" id="IPR004150">
    <property type="entry name" value="NAD_DNA_ligase_OB"/>
</dbReference>
<reference evidence="18 19" key="3">
    <citation type="submission" date="2020-02" db="EMBL/GenBank/DDBJ databases">
        <title>Newly sequenced genome of strain CSTR1 showed variability in Candidatus Kuenenia stuttgartiensis genomes.</title>
        <authorList>
            <person name="Ding C."/>
            <person name="Adrian L."/>
        </authorList>
    </citation>
    <scope>NUCLEOTIDE SEQUENCE [LARGE SCALE GENOMIC DNA]</scope>
    <source>
        <strain evidence="18 19">CSTR1</strain>
    </source>
</reference>
<dbReference type="Gene3D" id="2.40.50.140">
    <property type="entry name" value="Nucleic acid-binding proteins"/>
    <property type="match status" value="1"/>
</dbReference>
<dbReference type="PANTHER" id="PTHR23389">
    <property type="entry name" value="CHROMOSOME TRANSMISSION FIDELITY FACTOR 18"/>
    <property type="match status" value="1"/>
</dbReference>
<dbReference type="PROSITE" id="PS01056">
    <property type="entry name" value="DNA_LIGASE_N2"/>
    <property type="match status" value="1"/>
</dbReference>
<evidence type="ECO:0000256" key="15">
    <source>
        <dbReference type="RuleBase" id="RU000618"/>
    </source>
</evidence>
<dbReference type="GO" id="GO:0003911">
    <property type="term" value="F:DNA ligase (NAD+) activity"/>
    <property type="evidence" value="ECO:0007669"/>
    <property type="project" value="UniProtKB-UniRule"/>
</dbReference>
<dbReference type="InterPro" id="IPR013840">
    <property type="entry name" value="DNAligase_N"/>
</dbReference>
<feature type="domain" description="BRCT" evidence="16">
    <location>
        <begin position="597"/>
        <end position="674"/>
    </location>
</feature>
<keyword evidence="7 14" id="KW-0227">DNA damage</keyword>
<dbReference type="FunFam" id="1.10.150.20:FF:000007">
    <property type="entry name" value="DNA ligase"/>
    <property type="match status" value="1"/>
</dbReference>
<dbReference type="InterPro" id="IPR001679">
    <property type="entry name" value="DNA_ligase"/>
</dbReference>
<keyword evidence="9 14" id="KW-0460">Magnesium</keyword>
<evidence type="ECO:0000256" key="9">
    <source>
        <dbReference type="ARBA" id="ARBA00022842"/>
    </source>
</evidence>
<evidence type="ECO:0000256" key="5">
    <source>
        <dbReference type="ARBA" id="ARBA00022705"/>
    </source>
</evidence>
<dbReference type="InterPro" id="IPR018239">
    <property type="entry name" value="DNA_ligase_AS"/>
</dbReference>
<dbReference type="Gene3D" id="6.20.10.30">
    <property type="match status" value="1"/>
</dbReference>
<keyword evidence="6 14" id="KW-0479">Metal-binding</keyword>
<organism evidence="17">
    <name type="scientific">Kuenenia stuttgartiensis</name>
    <dbReference type="NCBI Taxonomy" id="174633"/>
    <lineage>
        <taxon>Bacteria</taxon>
        <taxon>Pseudomonadati</taxon>
        <taxon>Planctomycetota</taxon>
        <taxon>Candidatus Brocadiia</taxon>
        <taxon>Candidatus Brocadiales</taxon>
        <taxon>Candidatus Brocadiaceae</taxon>
        <taxon>Candidatus Kuenenia</taxon>
    </lineage>
</organism>
<feature type="binding site" evidence="14">
    <location>
        <begin position="82"/>
        <end position="83"/>
    </location>
    <ligand>
        <name>NAD(+)</name>
        <dbReference type="ChEBI" id="CHEBI:57540"/>
    </ligand>
</feature>
<evidence type="ECO:0000256" key="2">
    <source>
        <dbReference type="ARBA" id="ARBA00012722"/>
    </source>
</evidence>
<dbReference type="GO" id="GO:0006260">
    <property type="term" value="P:DNA replication"/>
    <property type="evidence" value="ECO:0007669"/>
    <property type="project" value="UniProtKB-KW"/>
</dbReference>
<dbReference type="AlphaFoldDB" id="Q1PX65"/>
<feature type="binding site" evidence="14">
    <location>
        <position position="116"/>
    </location>
    <ligand>
        <name>NAD(+)</name>
        <dbReference type="ChEBI" id="CHEBI:57540"/>
    </ligand>
</feature>
<dbReference type="Proteomes" id="UP000501926">
    <property type="component" value="Chromosome"/>
</dbReference>
<dbReference type="CDD" id="cd00114">
    <property type="entry name" value="LIGANc"/>
    <property type="match status" value="1"/>
</dbReference>
<dbReference type="PROSITE" id="PS01055">
    <property type="entry name" value="DNA_LIGASE_N1"/>
    <property type="match status" value="1"/>
</dbReference>
<dbReference type="FunFam" id="1.10.287.610:FF:000002">
    <property type="entry name" value="DNA ligase"/>
    <property type="match status" value="1"/>
</dbReference>
<feature type="binding site" evidence="14">
    <location>
        <begin position="33"/>
        <end position="37"/>
    </location>
    <ligand>
        <name>NAD(+)</name>
        <dbReference type="ChEBI" id="CHEBI:57540"/>
    </ligand>
</feature>
<dbReference type="GO" id="GO:0006281">
    <property type="term" value="P:DNA repair"/>
    <property type="evidence" value="ECO:0007669"/>
    <property type="project" value="UniProtKB-KW"/>
</dbReference>
<dbReference type="CDD" id="cd17748">
    <property type="entry name" value="BRCT_DNA_ligase_like"/>
    <property type="match status" value="1"/>
</dbReference>
<dbReference type="FunFam" id="2.40.50.140:FF:000012">
    <property type="entry name" value="DNA ligase"/>
    <property type="match status" value="1"/>
</dbReference>
<evidence type="ECO:0000256" key="12">
    <source>
        <dbReference type="ARBA" id="ARBA00034005"/>
    </source>
</evidence>
<evidence type="ECO:0000256" key="10">
    <source>
        <dbReference type="ARBA" id="ARBA00023027"/>
    </source>
</evidence>
<dbReference type="GO" id="GO:0003677">
    <property type="term" value="F:DNA binding"/>
    <property type="evidence" value="ECO:0007669"/>
    <property type="project" value="InterPro"/>
</dbReference>
<dbReference type="HAMAP" id="MF_01588">
    <property type="entry name" value="DNA_ligase_A"/>
    <property type="match status" value="1"/>
</dbReference>
<sequence length="674" mass="75716">MSSTVKEKIEQLRCIIRYHDYKYYVENNPEISDYEYDQLLRELQNLESAHPELITPDSPTQRVADQPISQFPTVEHKKPMLSIDNTYSNEELKEFDQRIKRMAGIDANTNIEYVVELKIDGIAITLWYENGLFVRGATRGDGFRGDDVTANLKTIRQIPLKLSVSGAHYKIPPVVEIRGEIYLPNKEFQRINEEREEKGEIQFANPRNAAAGSLKLLDPRITAKRRLKMFAYVIGYVEGMELESHVQCLDFIKAIGLPVNSYAQLCKNIDEVVRYCNEWDKRRGILDYMVDGMVIKVNSLALQEQLGATSKAPRWMISFKFQPEQAITRIEEIVVQVGKTGTLTPVANLAPVLLAGTTVSRASLHNFDEVKRKDVRVGDYVVVQKAGEIIPQVVKVLEEKRSGREKVFVEPACCPVCKGPVHRDNSEVYLRCHNPLCKAQTKRRIQYFAGRDAMDIEGLGPAIIEQLVDKGLVDDYSDIFSLQYDDLVNLERMGKKSSSNLISAIENSRGRDLDRLICALGIHNVGLHTAEVLSEHFDSLGKLLNATADELKKIHEIGPVVAQSIVEFFQNKHTREIIKKLVAKGVNTEKLTSDIPRKSSKVAGKSFVITGKLQKYSRSDAEKLIKRLGGRVSSAVSGKTNYLIAGEDPGSKLGKAKELGVVILDEEAFDLLVG</sequence>
<dbReference type="SMART" id="SM00532">
    <property type="entry name" value="LIGANc"/>
    <property type="match status" value="1"/>
</dbReference>
<feature type="active site" description="N6-AMP-lysine intermediate" evidence="14">
    <location>
        <position position="118"/>
    </location>
</feature>
<evidence type="ECO:0000313" key="18">
    <source>
        <dbReference type="EMBL" id="QII13683.1"/>
    </source>
</evidence>
<dbReference type="PROSITE" id="PS50172">
    <property type="entry name" value="BRCT"/>
    <property type="match status" value="1"/>
</dbReference>
<dbReference type="Gene3D" id="1.10.150.20">
    <property type="entry name" value="5' to 3' exonuclease, C-terminal subdomain"/>
    <property type="match status" value="2"/>
</dbReference>
<dbReference type="PANTHER" id="PTHR23389:SF9">
    <property type="entry name" value="DNA LIGASE"/>
    <property type="match status" value="1"/>
</dbReference>
<dbReference type="Pfam" id="PF14520">
    <property type="entry name" value="HHH_5"/>
    <property type="match status" value="1"/>
</dbReference>
<feature type="binding site" evidence="14">
    <location>
        <position position="432"/>
    </location>
    <ligand>
        <name>Zn(2+)</name>
        <dbReference type="ChEBI" id="CHEBI:29105"/>
    </ligand>
</feature>
<dbReference type="EC" id="6.5.1.2" evidence="2 14"/>
<dbReference type="SUPFAM" id="SSF56091">
    <property type="entry name" value="DNA ligase/mRNA capping enzyme, catalytic domain"/>
    <property type="match status" value="1"/>
</dbReference>
<feature type="binding site" evidence="14">
    <location>
        <position position="296"/>
    </location>
    <ligand>
        <name>NAD(+)</name>
        <dbReference type="ChEBI" id="CHEBI:57540"/>
    </ligand>
</feature>
<keyword evidence="4 14" id="KW-0436">Ligase</keyword>
<dbReference type="SUPFAM" id="SSF47781">
    <property type="entry name" value="RuvA domain 2-like"/>
    <property type="match status" value="1"/>
</dbReference>
<evidence type="ECO:0000256" key="13">
    <source>
        <dbReference type="ARBA" id="ARBA00060881"/>
    </source>
</evidence>
<evidence type="ECO:0000259" key="16">
    <source>
        <dbReference type="PROSITE" id="PS50172"/>
    </source>
</evidence>
<keyword evidence="11 14" id="KW-0234">DNA repair</keyword>
<dbReference type="Pfam" id="PF00533">
    <property type="entry name" value="BRCT"/>
    <property type="match status" value="1"/>
</dbReference>
<dbReference type="GO" id="GO:0046872">
    <property type="term" value="F:metal ion binding"/>
    <property type="evidence" value="ECO:0007669"/>
    <property type="project" value="UniProtKB-KW"/>
</dbReference>
<dbReference type="Gene3D" id="3.30.470.30">
    <property type="entry name" value="DNA ligase/mRNA capping enzyme"/>
    <property type="match status" value="1"/>
</dbReference>
<dbReference type="InterPro" id="IPR033136">
    <property type="entry name" value="DNA_ligase_CS"/>
</dbReference>
<dbReference type="Gene3D" id="3.40.50.10190">
    <property type="entry name" value="BRCT domain"/>
    <property type="match status" value="1"/>
</dbReference>
<feature type="binding site" evidence="14">
    <location>
        <position position="417"/>
    </location>
    <ligand>
        <name>Zn(2+)</name>
        <dbReference type="ChEBI" id="CHEBI:29105"/>
    </ligand>
</feature>
<dbReference type="Pfam" id="PF12826">
    <property type="entry name" value="HHH_2"/>
    <property type="match status" value="1"/>
</dbReference>
<dbReference type="Pfam" id="PF03120">
    <property type="entry name" value="OB_DNA_ligase"/>
    <property type="match status" value="1"/>
</dbReference>
<feature type="binding site" evidence="14">
    <location>
        <position position="414"/>
    </location>
    <ligand>
        <name>Zn(2+)</name>
        <dbReference type="ChEBI" id="CHEBI:29105"/>
    </ligand>
</feature>
<evidence type="ECO:0000256" key="4">
    <source>
        <dbReference type="ARBA" id="ARBA00022598"/>
    </source>
</evidence>
<dbReference type="SMART" id="SM00278">
    <property type="entry name" value="HhH1"/>
    <property type="match status" value="3"/>
</dbReference>
<comment type="similarity">
    <text evidence="13 14">Belongs to the NAD-dependent DNA ligase family. LigA subfamily.</text>
</comment>
<dbReference type="SUPFAM" id="SSF52113">
    <property type="entry name" value="BRCT domain"/>
    <property type="match status" value="1"/>
</dbReference>
<protein>
    <recommendedName>
        <fullName evidence="3 14">DNA ligase</fullName>
        <ecNumber evidence="2 14">6.5.1.2</ecNumber>
    </recommendedName>
    <alternativeName>
        <fullName evidence="14">Polydeoxyribonucleotide synthase [NAD(+)]</fullName>
    </alternativeName>
</protein>
<evidence type="ECO:0000256" key="3">
    <source>
        <dbReference type="ARBA" id="ARBA00013308"/>
    </source>
</evidence>
<evidence type="ECO:0000256" key="7">
    <source>
        <dbReference type="ARBA" id="ARBA00022763"/>
    </source>
</evidence>
<dbReference type="FunFam" id="3.30.470.30:FF:000001">
    <property type="entry name" value="DNA ligase"/>
    <property type="match status" value="1"/>
</dbReference>
<feature type="binding site" evidence="14">
    <location>
        <position position="320"/>
    </location>
    <ligand>
        <name>NAD(+)</name>
        <dbReference type="ChEBI" id="CHEBI:57540"/>
    </ligand>
</feature>
<dbReference type="SMART" id="SM00292">
    <property type="entry name" value="BRCT"/>
    <property type="match status" value="1"/>
</dbReference>
<evidence type="ECO:0000256" key="11">
    <source>
        <dbReference type="ARBA" id="ARBA00023204"/>
    </source>
</evidence>
<gene>
    <name evidence="17" type="primary">lig</name>
    <name evidence="14 18" type="synonym">ligA</name>
    <name evidence="18" type="ORF">KsCSTR_43040</name>
    <name evidence="17" type="ORF">kustc1081</name>
</gene>
<dbReference type="Gene3D" id="1.10.287.610">
    <property type="entry name" value="Helix hairpin bin"/>
    <property type="match status" value="1"/>
</dbReference>
<evidence type="ECO:0000313" key="17">
    <source>
        <dbReference type="EMBL" id="CAJ71826.1"/>
    </source>
</evidence>
<feature type="binding site" evidence="14">
    <location>
        <position position="437"/>
    </location>
    <ligand>
        <name>Zn(2+)</name>
        <dbReference type="ChEBI" id="CHEBI:29105"/>
    </ligand>
</feature>
<dbReference type="Pfam" id="PF01653">
    <property type="entry name" value="DNA_ligase_aden"/>
    <property type="match status" value="1"/>
</dbReference>
<keyword evidence="10 14" id="KW-0520">NAD</keyword>
<dbReference type="InterPro" id="IPR001357">
    <property type="entry name" value="BRCT_dom"/>
</dbReference>
<dbReference type="FunFam" id="1.10.150.20:FF:000006">
    <property type="entry name" value="DNA ligase"/>
    <property type="match status" value="1"/>
</dbReference>
<dbReference type="NCBIfam" id="TIGR00575">
    <property type="entry name" value="dnlj"/>
    <property type="match status" value="1"/>
</dbReference>
<dbReference type="InterPro" id="IPR010994">
    <property type="entry name" value="RuvA_2-like"/>
</dbReference>
<comment type="catalytic activity">
    <reaction evidence="12 14 15">
        <text>NAD(+) + (deoxyribonucleotide)n-3'-hydroxyl + 5'-phospho-(deoxyribonucleotide)m = (deoxyribonucleotide)n+m + AMP + beta-nicotinamide D-nucleotide.</text>
        <dbReference type="EC" id="6.5.1.2"/>
    </reaction>
</comment>
<evidence type="ECO:0000256" key="14">
    <source>
        <dbReference type="HAMAP-Rule" id="MF_01588"/>
    </source>
</evidence>
<dbReference type="InterPro" id="IPR041663">
    <property type="entry name" value="DisA/LigA_HHH"/>
</dbReference>
<keyword evidence="5 14" id="KW-0235">DNA replication</keyword>
<dbReference type="PIRSF" id="PIRSF001604">
    <property type="entry name" value="LigA"/>
    <property type="match status" value="1"/>
</dbReference>
<feature type="binding site" evidence="14">
    <location>
        <position position="180"/>
    </location>
    <ligand>
        <name>NAD(+)</name>
        <dbReference type="ChEBI" id="CHEBI:57540"/>
    </ligand>
</feature>